<dbReference type="EMBL" id="MLAK01000753">
    <property type="protein sequence ID" value="OHT05574.1"/>
    <property type="molecule type" value="Genomic_DNA"/>
</dbReference>
<sequence>MSKVWYAPNRKQAYNDDEIQAVVDCLNAGWLAPGPLTAEFEKQVCDKFGKKFGLFVNSGSSANMLAYICADVEKGVEVITPACTFSTTMAPLAQLEAKVIFCDVAPNCYVPTVDQIVNVITPNTKVISIPNLVGNKINWKQLRDRLKQINRLDIVLFEDSCDTMTYTLDSDISTCSFYASHIITAGGTGGIVMFNDEKLYRKALCIRDWGRAGSNNEDFAERFNHGIIDGIQYDWKFIYSEFGYNFKASEMNCAFGLVQMKKLPEFERIRAQHFDHYMRLLKADPIASKYYKVPETLTNERILWLALPLACPDRTEVIHFLEDNNVQTRVTMAGNILRHPIYAKKFAEEAKKEFPVSDQVMREGFLIGCHHGLTSEDVERVCALLIQFAKDHYKD</sequence>
<dbReference type="GeneID" id="94839779"/>
<keyword evidence="4" id="KW-0032">Aminotransferase</keyword>
<dbReference type="AlphaFoldDB" id="A0A1J4K7A1"/>
<comment type="similarity">
    <text evidence="3">Belongs to the DegT/DnrJ/EryC1 family.</text>
</comment>
<dbReference type="PANTHER" id="PTHR30244:SF34">
    <property type="entry name" value="DTDP-4-AMINO-4,6-DIDEOXYGALACTOSE TRANSAMINASE"/>
    <property type="match status" value="1"/>
</dbReference>
<dbReference type="RefSeq" id="XP_068358710.1">
    <property type="nucleotide sequence ID" value="XM_068505075.1"/>
</dbReference>
<dbReference type="PANTHER" id="PTHR30244">
    <property type="entry name" value="TRANSAMINASE"/>
    <property type="match status" value="1"/>
</dbReference>
<reference evidence="4" key="1">
    <citation type="submission" date="2016-10" db="EMBL/GenBank/DDBJ databases">
        <authorList>
            <person name="Benchimol M."/>
            <person name="Almeida L.G."/>
            <person name="Vasconcelos A.T."/>
            <person name="Perreira-Neves A."/>
            <person name="Rosa I.A."/>
            <person name="Tasca T."/>
            <person name="Bogo M.R."/>
            <person name="de Souza W."/>
        </authorList>
    </citation>
    <scope>NUCLEOTIDE SEQUENCE [LARGE SCALE GENOMIC DNA]</scope>
    <source>
        <strain evidence="4">K</strain>
    </source>
</reference>
<name>A0A1J4K7A1_9EUKA</name>
<protein>
    <submittedName>
        <fullName evidence="4">DegT/DnrJ/EryC1/StrS aminotransferase family protein</fullName>
    </submittedName>
</protein>
<gene>
    <name evidence="4" type="ORF">TRFO_26645</name>
</gene>
<keyword evidence="5" id="KW-1185">Reference proteome</keyword>
<accession>A0A1J4K7A1</accession>
<dbReference type="InterPro" id="IPR015424">
    <property type="entry name" value="PyrdxlP-dep_Trfase"/>
</dbReference>
<dbReference type="OrthoDB" id="422066at2759"/>
<dbReference type="VEuPathDB" id="TrichDB:TRFO_26645"/>
<evidence type="ECO:0000313" key="5">
    <source>
        <dbReference type="Proteomes" id="UP000179807"/>
    </source>
</evidence>
<keyword evidence="2" id="KW-0663">Pyridoxal phosphate</keyword>
<dbReference type="GO" id="GO:0030170">
    <property type="term" value="F:pyridoxal phosphate binding"/>
    <property type="evidence" value="ECO:0007669"/>
    <property type="project" value="TreeGrafter"/>
</dbReference>
<comment type="cofactor">
    <cofactor evidence="1">
        <name>pyridoxal 5'-phosphate</name>
        <dbReference type="ChEBI" id="CHEBI:597326"/>
    </cofactor>
</comment>
<evidence type="ECO:0000256" key="2">
    <source>
        <dbReference type="ARBA" id="ARBA00022898"/>
    </source>
</evidence>
<evidence type="ECO:0000313" key="4">
    <source>
        <dbReference type="EMBL" id="OHT05574.1"/>
    </source>
</evidence>
<dbReference type="PIRSF" id="PIRSF000390">
    <property type="entry name" value="PLP_StrS"/>
    <property type="match status" value="1"/>
</dbReference>
<dbReference type="GO" id="GO:0008483">
    <property type="term" value="F:transaminase activity"/>
    <property type="evidence" value="ECO:0007669"/>
    <property type="project" value="UniProtKB-KW"/>
</dbReference>
<dbReference type="InterPro" id="IPR015422">
    <property type="entry name" value="PyrdxlP-dep_Trfase_small"/>
</dbReference>
<dbReference type="InterPro" id="IPR000653">
    <property type="entry name" value="DegT/StrS_aminotransferase"/>
</dbReference>
<organism evidence="4 5">
    <name type="scientific">Tritrichomonas foetus</name>
    <dbReference type="NCBI Taxonomy" id="1144522"/>
    <lineage>
        <taxon>Eukaryota</taxon>
        <taxon>Metamonada</taxon>
        <taxon>Parabasalia</taxon>
        <taxon>Tritrichomonadida</taxon>
        <taxon>Tritrichomonadidae</taxon>
        <taxon>Tritrichomonas</taxon>
    </lineage>
</organism>
<dbReference type="InterPro" id="IPR015421">
    <property type="entry name" value="PyrdxlP-dep_Trfase_major"/>
</dbReference>
<dbReference type="Pfam" id="PF01041">
    <property type="entry name" value="DegT_DnrJ_EryC1"/>
    <property type="match status" value="1"/>
</dbReference>
<evidence type="ECO:0000256" key="1">
    <source>
        <dbReference type="ARBA" id="ARBA00001933"/>
    </source>
</evidence>
<dbReference type="FunFam" id="3.40.640.10:FF:000079">
    <property type="entry name" value="LPS biosynthesis protein"/>
    <property type="match status" value="1"/>
</dbReference>
<dbReference type="Gene3D" id="3.40.640.10">
    <property type="entry name" value="Type I PLP-dependent aspartate aminotransferase-like (Major domain)"/>
    <property type="match status" value="1"/>
</dbReference>
<keyword evidence="4" id="KW-0808">Transferase</keyword>
<comment type="caution">
    <text evidence="4">The sequence shown here is derived from an EMBL/GenBank/DDBJ whole genome shotgun (WGS) entry which is preliminary data.</text>
</comment>
<dbReference type="Proteomes" id="UP000179807">
    <property type="component" value="Unassembled WGS sequence"/>
</dbReference>
<dbReference type="SUPFAM" id="SSF53383">
    <property type="entry name" value="PLP-dependent transferases"/>
    <property type="match status" value="1"/>
</dbReference>
<dbReference type="Gene3D" id="3.90.1150.10">
    <property type="entry name" value="Aspartate Aminotransferase, domain 1"/>
    <property type="match status" value="1"/>
</dbReference>
<proteinExistence type="inferred from homology"/>
<dbReference type="GO" id="GO:0000271">
    <property type="term" value="P:polysaccharide biosynthetic process"/>
    <property type="evidence" value="ECO:0007669"/>
    <property type="project" value="TreeGrafter"/>
</dbReference>
<evidence type="ECO:0000256" key="3">
    <source>
        <dbReference type="ARBA" id="ARBA00037999"/>
    </source>
</evidence>